<feature type="transmembrane region" description="Helical" evidence="1">
    <location>
        <begin position="88"/>
        <end position="105"/>
    </location>
</feature>
<protein>
    <submittedName>
        <fullName evidence="2">Putative heme-Cu protein NnrS (Nos operon region) putative membrane protein</fullName>
    </submittedName>
</protein>
<name>B0SP07_LEPBP</name>
<feature type="transmembrane region" description="Helical" evidence="1">
    <location>
        <begin position="57"/>
        <end position="76"/>
    </location>
</feature>
<dbReference type="BioCyc" id="LBIF456481:LEPBI_RS14465-MONOMER"/>
<evidence type="ECO:0000313" key="2">
    <source>
        <dbReference type="EMBL" id="ABZ99019.1"/>
    </source>
</evidence>
<gene>
    <name evidence="2" type="primary">nnrS</name>
    <name evidence="2" type="ordered locus">LEPBI_I2951</name>
</gene>
<feature type="transmembrane region" description="Helical" evidence="1">
    <location>
        <begin position="18"/>
        <end position="37"/>
    </location>
</feature>
<dbReference type="STRING" id="456481.LEPBI_I2951"/>
<dbReference type="OrthoDB" id="9770040at2"/>
<feature type="transmembrane region" description="Helical" evidence="1">
    <location>
        <begin position="374"/>
        <end position="399"/>
    </location>
</feature>
<feature type="transmembrane region" description="Helical" evidence="1">
    <location>
        <begin position="343"/>
        <end position="362"/>
    </location>
</feature>
<dbReference type="Pfam" id="PF05940">
    <property type="entry name" value="NnrS"/>
    <property type="match status" value="1"/>
</dbReference>
<reference evidence="2 3" key="1">
    <citation type="journal article" date="2008" name="PLoS ONE">
        <title>Genome sequence of the saprophyte Leptospira biflexa provides insights into the evolution of Leptospira and the pathogenesis of leptospirosis.</title>
        <authorList>
            <person name="Picardeau M."/>
            <person name="Bulach D.M."/>
            <person name="Bouchier C."/>
            <person name="Zuerner R.L."/>
            <person name="Zidane N."/>
            <person name="Wilson P.J."/>
            <person name="Creno S."/>
            <person name="Kuczek E.S."/>
            <person name="Bommezzadri S."/>
            <person name="Davis J.C."/>
            <person name="McGrath A."/>
            <person name="Johnson M.J."/>
            <person name="Boursaux-Eude C."/>
            <person name="Seemann T."/>
            <person name="Rouy Z."/>
            <person name="Coppel R.L."/>
            <person name="Rood J.I."/>
            <person name="Lajus A."/>
            <person name="Davies J.K."/>
            <person name="Medigue C."/>
            <person name="Adler B."/>
        </authorList>
    </citation>
    <scope>NUCLEOTIDE SEQUENCE [LARGE SCALE GENOMIC DNA]</scope>
    <source>
        <strain evidence="3">Patoc 1 / ATCC 23582 / Paris</strain>
    </source>
</reference>
<feature type="transmembrane region" description="Helical" evidence="1">
    <location>
        <begin position="143"/>
        <end position="164"/>
    </location>
</feature>
<feature type="transmembrane region" description="Helical" evidence="1">
    <location>
        <begin position="283"/>
        <end position="303"/>
    </location>
</feature>
<dbReference type="HOGENOM" id="CLU_041785_0_0_12"/>
<feature type="transmembrane region" description="Helical" evidence="1">
    <location>
        <begin position="213"/>
        <end position="232"/>
    </location>
</feature>
<proteinExistence type="predicted"/>
<organism evidence="2 3">
    <name type="scientific">Leptospira biflexa serovar Patoc (strain Patoc 1 / ATCC 23582 / Paris)</name>
    <dbReference type="NCBI Taxonomy" id="456481"/>
    <lineage>
        <taxon>Bacteria</taxon>
        <taxon>Pseudomonadati</taxon>
        <taxon>Spirochaetota</taxon>
        <taxon>Spirochaetia</taxon>
        <taxon>Leptospirales</taxon>
        <taxon>Leptospiraceae</taxon>
        <taxon>Leptospira</taxon>
    </lineage>
</organism>
<sequence length="408" mass="47363">MKNLFFQLSFWNTAFRPFFWFGSLFGIIILSIWLFVLSNIITNPIQVNAIHWHSYEMVFGFTKAIVLGFLFTAVQNWTNSTILKGENLFYLLLFWLLGRFSFYSFGFLGYLSFGFDICSDIFVIYLLYPKLIVPTQKHNRPILYHYVFFTIFHILSALSAYSFLNPEQTLLYIHLSIFVVLFLILIIGGRVVPFFTGVVIQGYSFKRMPNLEIGLLYLPYVFYVSKWFQGFFESSSFGSMSLRIFNGISILALVSFLIGFLLFVANSIRYFSWKPWKSYQRPILWILHLGYFWVCLGFLFYSLSDLNLFPISSAIHSLTVGGLGVFIYGMITRVSLGHTGRTIVASPLTVFAYVVLNLSVIFRVFLPLFNEYKYAYYLSGIGWILCFLIFSIQYSLILFSKRPDGKPS</sequence>
<feature type="transmembrane region" description="Helical" evidence="1">
    <location>
        <begin position="111"/>
        <end position="131"/>
    </location>
</feature>
<feature type="transmembrane region" description="Helical" evidence="1">
    <location>
        <begin position="309"/>
        <end position="331"/>
    </location>
</feature>
<dbReference type="AlphaFoldDB" id="B0SP07"/>
<dbReference type="RefSeq" id="WP_012389877.1">
    <property type="nucleotide sequence ID" value="NC_010602.1"/>
</dbReference>
<feature type="transmembrane region" description="Helical" evidence="1">
    <location>
        <begin position="244"/>
        <end position="271"/>
    </location>
</feature>
<dbReference type="EMBL" id="CP000786">
    <property type="protein sequence ID" value="ABZ99019.1"/>
    <property type="molecule type" value="Genomic_DNA"/>
</dbReference>
<accession>B0SP07</accession>
<evidence type="ECO:0000313" key="3">
    <source>
        <dbReference type="Proteomes" id="UP000001847"/>
    </source>
</evidence>
<keyword evidence="1" id="KW-1133">Transmembrane helix</keyword>
<dbReference type="InterPro" id="IPR010266">
    <property type="entry name" value="NnrS"/>
</dbReference>
<feature type="transmembrane region" description="Helical" evidence="1">
    <location>
        <begin position="170"/>
        <end position="192"/>
    </location>
</feature>
<keyword evidence="1" id="KW-0812">Transmembrane</keyword>
<evidence type="ECO:0000256" key="1">
    <source>
        <dbReference type="SAM" id="Phobius"/>
    </source>
</evidence>
<dbReference type="Proteomes" id="UP000001847">
    <property type="component" value="Chromosome I"/>
</dbReference>
<keyword evidence="1" id="KW-0472">Membrane</keyword>
<keyword evidence="3" id="KW-1185">Reference proteome</keyword>
<dbReference type="KEGG" id="lbi:LEPBI_I2951"/>